<name>A0A4Y7PDM3_9AGAM</name>
<proteinExistence type="predicted"/>
<protein>
    <submittedName>
        <fullName evidence="2">Uncharacterized protein</fullName>
    </submittedName>
</protein>
<dbReference type="OrthoDB" id="2437251at2759"/>
<feature type="non-terminal residue" evidence="2">
    <location>
        <position position="96"/>
    </location>
</feature>
<reference evidence="2 3" key="1">
    <citation type="submission" date="2018-06" db="EMBL/GenBank/DDBJ databases">
        <title>A transcriptomic atlas of mushroom development highlights an independent origin of complex multicellularity.</title>
        <authorList>
            <consortium name="DOE Joint Genome Institute"/>
            <person name="Krizsan K."/>
            <person name="Almasi E."/>
            <person name="Merenyi Z."/>
            <person name="Sahu N."/>
            <person name="Viragh M."/>
            <person name="Koszo T."/>
            <person name="Mondo S."/>
            <person name="Kiss B."/>
            <person name="Balint B."/>
            <person name="Kues U."/>
            <person name="Barry K."/>
            <person name="Hegedus J.C."/>
            <person name="Henrissat B."/>
            <person name="Johnson J."/>
            <person name="Lipzen A."/>
            <person name="Ohm R."/>
            <person name="Nagy I."/>
            <person name="Pangilinan J."/>
            <person name="Yan J."/>
            <person name="Xiong Y."/>
            <person name="Grigoriev I.V."/>
            <person name="Hibbett D.S."/>
            <person name="Nagy L.G."/>
        </authorList>
    </citation>
    <scope>NUCLEOTIDE SEQUENCE [LARGE SCALE GENOMIC DNA]</scope>
    <source>
        <strain evidence="2 3">SZMC22713</strain>
    </source>
</reference>
<evidence type="ECO:0000256" key="1">
    <source>
        <dbReference type="SAM" id="MobiDB-lite"/>
    </source>
</evidence>
<organism evidence="2 3">
    <name type="scientific">Rickenella mellea</name>
    <dbReference type="NCBI Taxonomy" id="50990"/>
    <lineage>
        <taxon>Eukaryota</taxon>
        <taxon>Fungi</taxon>
        <taxon>Dikarya</taxon>
        <taxon>Basidiomycota</taxon>
        <taxon>Agaricomycotina</taxon>
        <taxon>Agaricomycetes</taxon>
        <taxon>Hymenochaetales</taxon>
        <taxon>Rickenellaceae</taxon>
        <taxon>Rickenella</taxon>
    </lineage>
</organism>
<feature type="region of interest" description="Disordered" evidence="1">
    <location>
        <begin position="1"/>
        <end position="24"/>
    </location>
</feature>
<dbReference type="AlphaFoldDB" id="A0A4Y7PDM3"/>
<dbReference type="EMBL" id="ML170963">
    <property type="protein sequence ID" value="TDL13131.1"/>
    <property type="molecule type" value="Genomic_DNA"/>
</dbReference>
<evidence type="ECO:0000313" key="3">
    <source>
        <dbReference type="Proteomes" id="UP000294933"/>
    </source>
</evidence>
<gene>
    <name evidence="2" type="ORF">BD410DRAFT_735685</name>
</gene>
<dbReference type="Proteomes" id="UP000294933">
    <property type="component" value="Unassembled WGS sequence"/>
</dbReference>
<accession>A0A4Y7PDM3</accession>
<keyword evidence="3" id="KW-1185">Reference proteome</keyword>
<dbReference type="VEuPathDB" id="FungiDB:BD410DRAFT_735685"/>
<evidence type="ECO:0000313" key="2">
    <source>
        <dbReference type="EMBL" id="TDL13131.1"/>
    </source>
</evidence>
<sequence>MFHCAQSSTRQHKSKKFADESKQRDKESMHAFQCKGWLHITLSDLSDVAFIKLGHREAHTPYWPIDIPPDVEKYVRENAHLTPTQVSNSQFKKSFI</sequence>